<dbReference type="SUPFAM" id="SSF54523">
    <property type="entry name" value="Pili subunits"/>
    <property type="match status" value="1"/>
</dbReference>
<dbReference type="KEGG" id="rul:UC8_01080"/>
<dbReference type="EMBL" id="CP042914">
    <property type="protein sequence ID" value="QEG38155.1"/>
    <property type="molecule type" value="Genomic_DNA"/>
</dbReference>
<keyword evidence="1" id="KW-0472">Membrane</keyword>
<reference evidence="3 4" key="1">
    <citation type="submission" date="2019-08" db="EMBL/GenBank/DDBJ databases">
        <title>Deep-cultivation of Planctomycetes and their phenomic and genomic characterization uncovers novel biology.</title>
        <authorList>
            <person name="Wiegand S."/>
            <person name="Jogler M."/>
            <person name="Boedeker C."/>
            <person name="Pinto D."/>
            <person name="Vollmers J."/>
            <person name="Rivas-Marin E."/>
            <person name="Kohn T."/>
            <person name="Peeters S.H."/>
            <person name="Heuer A."/>
            <person name="Rast P."/>
            <person name="Oberbeckmann S."/>
            <person name="Bunk B."/>
            <person name="Jeske O."/>
            <person name="Meyerdierks A."/>
            <person name="Storesund J.E."/>
            <person name="Kallscheuer N."/>
            <person name="Luecker S."/>
            <person name="Lage O.M."/>
            <person name="Pohl T."/>
            <person name="Merkel B.J."/>
            <person name="Hornburger P."/>
            <person name="Mueller R.-W."/>
            <person name="Bruemmer F."/>
            <person name="Labrenz M."/>
            <person name="Spormann A.M."/>
            <person name="Op den Camp H."/>
            <person name="Overmann J."/>
            <person name="Amann R."/>
            <person name="Jetten M.S.M."/>
            <person name="Mascher T."/>
            <person name="Medema M.H."/>
            <person name="Devos D.P."/>
            <person name="Kaster A.-K."/>
            <person name="Ovreas L."/>
            <person name="Rohde M."/>
            <person name="Galperin M.Y."/>
            <person name="Jogler C."/>
        </authorList>
    </citation>
    <scope>NUCLEOTIDE SEQUENCE [LARGE SCALE GENOMIC DNA]</scope>
    <source>
        <strain evidence="3 4">UC8</strain>
    </source>
</reference>
<dbReference type="PANTHER" id="PTHR30093:SF2">
    <property type="entry name" value="TYPE II SECRETION SYSTEM PROTEIN H"/>
    <property type="match status" value="1"/>
</dbReference>
<dbReference type="OrthoDB" id="264135at2"/>
<dbReference type="InterPro" id="IPR045584">
    <property type="entry name" value="Pilin-like"/>
</dbReference>
<gene>
    <name evidence="3" type="ORF">UC8_01080</name>
</gene>
<evidence type="ECO:0000313" key="3">
    <source>
        <dbReference type="EMBL" id="QEG38155.1"/>
    </source>
</evidence>
<dbReference type="PROSITE" id="PS00409">
    <property type="entry name" value="PROKAR_NTER_METHYL"/>
    <property type="match status" value="1"/>
</dbReference>
<keyword evidence="1" id="KW-0812">Transmembrane</keyword>
<dbReference type="NCBIfam" id="TIGR02532">
    <property type="entry name" value="IV_pilin_GFxxxE"/>
    <property type="match status" value="1"/>
</dbReference>
<dbReference type="Pfam" id="PF07963">
    <property type="entry name" value="N_methyl"/>
    <property type="match status" value="1"/>
</dbReference>
<protein>
    <recommendedName>
        <fullName evidence="2">DUF1559 domain-containing protein</fullName>
    </recommendedName>
</protein>
<dbReference type="InterPro" id="IPR012902">
    <property type="entry name" value="N_methyl_site"/>
</dbReference>
<dbReference type="AlphaFoldDB" id="A0A5B9QKT0"/>
<name>A0A5B9QKT0_9BACT</name>
<keyword evidence="4" id="KW-1185">Reference proteome</keyword>
<dbReference type="Proteomes" id="UP000325286">
    <property type="component" value="Chromosome"/>
</dbReference>
<feature type="domain" description="DUF1559" evidence="2">
    <location>
        <begin position="36"/>
        <end position="332"/>
    </location>
</feature>
<dbReference type="NCBIfam" id="TIGR04294">
    <property type="entry name" value="pre_pil_HX9DG"/>
    <property type="match status" value="1"/>
</dbReference>
<dbReference type="InterPro" id="IPR011453">
    <property type="entry name" value="DUF1559"/>
</dbReference>
<dbReference type="RefSeq" id="WP_084425908.1">
    <property type="nucleotide sequence ID" value="NZ_CP042914.1"/>
</dbReference>
<feature type="transmembrane region" description="Helical" evidence="1">
    <location>
        <begin position="12"/>
        <end position="35"/>
    </location>
</feature>
<proteinExistence type="predicted"/>
<dbReference type="InterPro" id="IPR027558">
    <property type="entry name" value="Pre_pil_HX9DG_C"/>
</dbReference>
<keyword evidence="1" id="KW-1133">Transmembrane helix</keyword>
<dbReference type="Pfam" id="PF07596">
    <property type="entry name" value="SBP_bac_10"/>
    <property type="match status" value="1"/>
</dbReference>
<organism evidence="3 4">
    <name type="scientific">Roseimaritima ulvae</name>
    <dbReference type="NCBI Taxonomy" id="980254"/>
    <lineage>
        <taxon>Bacteria</taxon>
        <taxon>Pseudomonadati</taxon>
        <taxon>Planctomycetota</taxon>
        <taxon>Planctomycetia</taxon>
        <taxon>Pirellulales</taxon>
        <taxon>Pirellulaceae</taxon>
        <taxon>Roseimaritima</taxon>
    </lineage>
</organism>
<evidence type="ECO:0000313" key="4">
    <source>
        <dbReference type="Proteomes" id="UP000325286"/>
    </source>
</evidence>
<dbReference type="Gene3D" id="3.30.700.10">
    <property type="entry name" value="Glycoprotein, Type 4 Pilin"/>
    <property type="match status" value="1"/>
</dbReference>
<accession>A0A5B9QKT0</accession>
<evidence type="ECO:0000259" key="2">
    <source>
        <dbReference type="Pfam" id="PF07596"/>
    </source>
</evidence>
<evidence type="ECO:0000256" key="1">
    <source>
        <dbReference type="SAM" id="Phobius"/>
    </source>
</evidence>
<dbReference type="PANTHER" id="PTHR30093">
    <property type="entry name" value="GENERAL SECRETION PATHWAY PROTEIN G"/>
    <property type="match status" value="1"/>
</dbReference>
<sequence>MRVTKRSSHEGFTLVELLVVIAIIGVLVGLLLPAVQSARAAARRMQCSNNLKQLGLAIHNYHDTMNAIAPLRDRDDTIYPSDWNTQIISWRARILPYMEQQPLYDQVDFEIPAWWSGSQRPNTNWTIAPVVVSTFRCPSDGGNGNVNWTDPTGVRRRGHPTSASYASTNYFACTGPDAELRWNGTGLGFFDGIRRQSATRRGSTRNFASITDGLSNTIALSEGIIGHPRINVNPSASAAANYTAQASTYTQTDNLCAGSPSTSSTNARGNSWLRGYSSNDLSFNTLMTPNSNLWDCHANSNWAMYGARSQHSGGVLIGIGDGSVRFMAETVDYATYRALGGSFDGEVAKFD</sequence>